<evidence type="ECO:0000313" key="1">
    <source>
        <dbReference type="EMBL" id="QCD94169.1"/>
    </source>
</evidence>
<proteinExistence type="predicted"/>
<dbReference type="Proteomes" id="UP000501690">
    <property type="component" value="Linkage Group LG5"/>
</dbReference>
<protein>
    <submittedName>
        <fullName evidence="1">Uncharacterized protein</fullName>
    </submittedName>
</protein>
<keyword evidence="2" id="KW-1185">Reference proteome</keyword>
<dbReference type="EMBL" id="CP039349">
    <property type="protein sequence ID" value="QCD94169.1"/>
    <property type="molecule type" value="Genomic_DNA"/>
</dbReference>
<gene>
    <name evidence="1" type="ORF">DEO72_LG5g2249</name>
</gene>
<name>A0A4D6LYX6_VIGUN</name>
<accession>A0A4D6LYX6</accession>
<dbReference type="AlphaFoldDB" id="A0A4D6LYX6"/>
<organism evidence="1 2">
    <name type="scientific">Vigna unguiculata</name>
    <name type="common">Cowpea</name>
    <dbReference type="NCBI Taxonomy" id="3917"/>
    <lineage>
        <taxon>Eukaryota</taxon>
        <taxon>Viridiplantae</taxon>
        <taxon>Streptophyta</taxon>
        <taxon>Embryophyta</taxon>
        <taxon>Tracheophyta</taxon>
        <taxon>Spermatophyta</taxon>
        <taxon>Magnoliopsida</taxon>
        <taxon>eudicotyledons</taxon>
        <taxon>Gunneridae</taxon>
        <taxon>Pentapetalae</taxon>
        <taxon>rosids</taxon>
        <taxon>fabids</taxon>
        <taxon>Fabales</taxon>
        <taxon>Fabaceae</taxon>
        <taxon>Papilionoideae</taxon>
        <taxon>50 kb inversion clade</taxon>
        <taxon>NPAAA clade</taxon>
        <taxon>indigoferoid/millettioid clade</taxon>
        <taxon>Phaseoleae</taxon>
        <taxon>Vigna</taxon>
    </lineage>
</organism>
<evidence type="ECO:0000313" key="2">
    <source>
        <dbReference type="Proteomes" id="UP000501690"/>
    </source>
</evidence>
<sequence length="143" mass="16085">MPLWPLLWRVSTAHFSPFPATVTPPFLSRALKNVIRGDSSSLVLLFCCIMSSPSDSLITLPSFHLVGFTKPVRNQRDLSVKHHIEVFRCVYLAFREFQSVEHRLERLFDDSRDGAASSSGIQSQSVLGGLQRCVFFIHLCCSS</sequence>
<reference evidence="1 2" key="1">
    <citation type="submission" date="2019-04" db="EMBL/GenBank/DDBJ databases">
        <title>An improved genome assembly and genetic linkage map for asparagus bean, Vigna unguiculata ssp. sesquipedialis.</title>
        <authorList>
            <person name="Xia Q."/>
            <person name="Zhang R."/>
            <person name="Dong Y."/>
        </authorList>
    </citation>
    <scope>NUCLEOTIDE SEQUENCE [LARGE SCALE GENOMIC DNA]</scope>
    <source>
        <tissue evidence="1">Leaf</tissue>
    </source>
</reference>